<dbReference type="Pfam" id="PF13545">
    <property type="entry name" value="HTH_Crp_2"/>
    <property type="match status" value="1"/>
</dbReference>
<keyword evidence="7" id="KW-1185">Reference proteome</keyword>
<dbReference type="Proteomes" id="UP000004191">
    <property type="component" value="Unassembled WGS sequence"/>
</dbReference>
<keyword evidence="3" id="KW-0804">Transcription</keyword>
<dbReference type="Gene3D" id="1.10.10.10">
    <property type="entry name" value="Winged helix-like DNA-binding domain superfamily/Winged helix DNA-binding domain"/>
    <property type="match status" value="1"/>
</dbReference>
<dbReference type="GO" id="GO:0003700">
    <property type="term" value="F:DNA-binding transcription factor activity"/>
    <property type="evidence" value="ECO:0007669"/>
    <property type="project" value="TreeGrafter"/>
</dbReference>
<evidence type="ECO:0000256" key="1">
    <source>
        <dbReference type="ARBA" id="ARBA00023015"/>
    </source>
</evidence>
<dbReference type="GO" id="GO:0003677">
    <property type="term" value="F:DNA binding"/>
    <property type="evidence" value="ECO:0007669"/>
    <property type="project" value="UniProtKB-KW"/>
</dbReference>
<dbReference type="InterPro" id="IPR014710">
    <property type="entry name" value="RmlC-like_jellyroll"/>
</dbReference>
<dbReference type="InterPro" id="IPR012318">
    <property type="entry name" value="HTH_CRP"/>
</dbReference>
<dbReference type="InterPro" id="IPR050397">
    <property type="entry name" value="Env_Response_Regulators"/>
</dbReference>
<dbReference type="Pfam" id="PF00027">
    <property type="entry name" value="cNMP_binding"/>
    <property type="match status" value="1"/>
</dbReference>
<dbReference type="PANTHER" id="PTHR24567">
    <property type="entry name" value="CRP FAMILY TRANSCRIPTIONAL REGULATORY PROTEIN"/>
    <property type="match status" value="1"/>
</dbReference>
<keyword evidence="2" id="KW-0238">DNA-binding</keyword>
<protein>
    <recommendedName>
        <fullName evidence="8">Cyclic nucleotide-binding domain-containing protein</fullName>
    </recommendedName>
</protein>
<dbReference type="GO" id="GO:0005829">
    <property type="term" value="C:cytosol"/>
    <property type="evidence" value="ECO:0007669"/>
    <property type="project" value="TreeGrafter"/>
</dbReference>
<dbReference type="SUPFAM" id="SSF46785">
    <property type="entry name" value="Winged helix' DNA-binding domain"/>
    <property type="match status" value="1"/>
</dbReference>
<evidence type="ECO:0008006" key="8">
    <source>
        <dbReference type="Google" id="ProtNLM"/>
    </source>
</evidence>
<dbReference type="SMART" id="SM00100">
    <property type="entry name" value="cNMP"/>
    <property type="match status" value="1"/>
</dbReference>
<comment type="caution">
    <text evidence="6">The sequence shown here is derived from an EMBL/GenBank/DDBJ whole genome shotgun (WGS) entry which is preliminary data.</text>
</comment>
<dbReference type="Gene3D" id="2.60.120.10">
    <property type="entry name" value="Jelly Rolls"/>
    <property type="match status" value="1"/>
</dbReference>
<dbReference type="PANTHER" id="PTHR24567:SF28">
    <property type="entry name" value="LISTERIOLYSIN REGULATORY PROTEIN"/>
    <property type="match status" value="1"/>
</dbReference>
<dbReference type="InterPro" id="IPR000595">
    <property type="entry name" value="cNMP-bd_dom"/>
</dbReference>
<dbReference type="InterPro" id="IPR036390">
    <property type="entry name" value="WH_DNA-bd_sf"/>
</dbReference>
<dbReference type="SMART" id="SM00419">
    <property type="entry name" value="HTH_CRP"/>
    <property type="match status" value="1"/>
</dbReference>
<dbReference type="SUPFAM" id="SSF51206">
    <property type="entry name" value="cAMP-binding domain-like"/>
    <property type="match status" value="1"/>
</dbReference>
<dbReference type="CDD" id="cd00038">
    <property type="entry name" value="CAP_ED"/>
    <property type="match status" value="1"/>
</dbReference>
<evidence type="ECO:0000313" key="7">
    <source>
        <dbReference type="Proteomes" id="UP000004191"/>
    </source>
</evidence>
<evidence type="ECO:0000259" key="5">
    <source>
        <dbReference type="PROSITE" id="PS51063"/>
    </source>
</evidence>
<reference evidence="6 7" key="1">
    <citation type="submission" date="2012-01" db="EMBL/GenBank/DDBJ databases">
        <title>The Genome Sequence of Helcococcus kunzii ATCC 51366.</title>
        <authorList>
            <consortium name="The Broad Institute Genome Sequencing Platform"/>
            <person name="Earl A."/>
            <person name="Ward D."/>
            <person name="Feldgarden M."/>
            <person name="Gevers D."/>
            <person name="Huys G."/>
            <person name="Young S.K."/>
            <person name="Zeng Q."/>
            <person name="Gargeya S."/>
            <person name="Fitzgerald M."/>
            <person name="Haas B."/>
            <person name="Abouelleil A."/>
            <person name="Alvarado L."/>
            <person name="Arachchi H.M."/>
            <person name="Berlin A."/>
            <person name="Chapman S.B."/>
            <person name="Gearin G."/>
            <person name="Goldberg J."/>
            <person name="Griggs A."/>
            <person name="Gujja S."/>
            <person name="Hansen M."/>
            <person name="Heiman D."/>
            <person name="Howarth C."/>
            <person name="Larimer J."/>
            <person name="Lui A."/>
            <person name="MacDonald P.J.P."/>
            <person name="McCowen C."/>
            <person name="Montmayeur A."/>
            <person name="Murphy C."/>
            <person name="Neiman D."/>
            <person name="Pearson M."/>
            <person name="Priest M."/>
            <person name="Roberts A."/>
            <person name="Saif S."/>
            <person name="Shea T."/>
            <person name="Sisk P."/>
            <person name="Stolte C."/>
            <person name="Sykes S."/>
            <person name="Wortman J."/>
            <person name="Nusbaum C."/>
            <person name="Birren B."/>
        </authorList>
    </citation>
    <scope>NUCLEOTIDE SEQUENCE [LARGE SCALE GENOMIC DNA]</scope>
    <source>
        <strain evidence="6 7">ATCC 51366</strain>
    </source>
</reference>
<name>H3NML7_9FIRM</name>
<dbReference type="STRING" id="883114.HMPREF9709_00578"/>
<sequence length="225" mass="25253">MDRHSCAYSVPIFSHLSNQSISKIDGILTRLEFERGETIFSPLKPIGMFIVARGKVKEYQISASGKEQLLRIIGSGGVVGEHTLFSDEAPETYVNAITKTSICLLRKEDFKNILLENPTISFELLTEYNKKLKETEKQTLTIATENVNSRIASFILDIALSKNENIIELPFALKELASFLATTPETVSRKLKDLELGGYIIRSGSKIKIIDLEEFSEYTSKLKND</sequence>
<keyword evidence="1" id="KW-0805">Transcription regulation</keyword>
<dbReference type="OrthoDB" id="9798104at2"/>
<organism evidence="6 7">
    <name type="scientific">Helcococcus kunzii ATCC 51366</name>
    <dbReference type="NCBI Taxonomy" id="883114"/>
    <lineage>
        <taxon>Bacteria</taxon>
        <taxon>Bacillati</taxon>
        <taxon>Bacillota</taxon>
        <taxon>Tissierellia</taxon>
        <taxon>Tissierellales</taxon>
        <taxon>Peptoniphilaceae</taxon>
        <taxon>Helcococcus</taxon>
    </lineage>
</organism>
<evidence type="ECO:0000256" key="2">
    <source>
        <dbReference type="ARBA" id="ARBA00023125"/>
    </source>
</evidence>
<feature type="domain" description="Cyclic nucleotide-binding" evidence="4">
    <location>
        <begin position="12"/>
        <end position="131"/>
    </location>
</feature>
<dbReference type="CDD" id="cd00092">
    <property type="entry name" value="HTH_CRP"/>
    <property type="match status" value="1"/>
</dbReference>
<dbReference type="AlphaFoldDB" id="H3NML7"/>
<dbReference type="EMBL" id="AGEI01000016">
    <property type="protein sequence ID" value="EHR34836.1"/>
    <property type="molecule type" value="Genomic_DNA"/>
</dbReference>
<dbReference type="PROSITE" id="PS51063">
    <property type="entry name" value="HTH_CRP_2"/>
    <property type="match status" value="1"/>
</dbReference>
<proteinExistence type="predicted"/>
<feature type="domain" description="HTH crp-type" evidence="5">
    <location>
        <begin position="145"/>
        <end position="213"/>
    </location>
</feature>
<accession>H3NML7</accession>
<evidence type="ECO:0000259" key="4">
    <source>
        <dbReference type="PROSITE" id="PS50042"/>
    </source>
</evidence>
<dbReference type="InterPro" id="IPR036388">
    <property type="entry name" value="WH-like_DNA-bd_sf"/>
</dbReference>
<dbReference type="HOGENOM" id="CLU_075053_4_0_9"/>
<gene>
    <name evidence="6" type="ORF">HMPREF9709_00578</name>
</gene>
<evidence type="ECO:0000256" key="3">
    <source>
        <dbReference type="ARBA" id="ARBA00023163"/>
    </source>
</evidence>
<dbReference type="InterPro" id="IPR018490">
    <property type="entry name" value="cNMP-bd_dom_sf"/>
</dbReference>
<dbReference type="PROSITE" id="PS50042">
    <property type="entry name" value="CNMP_BINDING_3"/>
    <property type="match status" value="1"/>
</dbReference>
<dbReference type="RefSeq" id="WP_005397817.1">
    <property type="nucleotide sequence ID" value="NZ_JH601088.1"/>
</dbReference>
<dbReference type="GeneID" id="96998585"/>
<evidence type="ECO:0000313" key="6">
    <source>
        <dbReference type="EMBL" id="EHR34836.1"/>
    </source>
</evidence>
<dbReference type="eggNOG" id="COG0664">
    <property type="taxonomic scope" value="Bacteria"/>
</dbReference>